<organism evidence="1">
    <name type="scientific">marine metagenome</name>
    <dbReference type="NCBI Taxonomy" id="408172"/>
    <lineage>
        <taxon>unclassified sequences</taxon>
        <taxon>metagenomes</taxon>
        <taxon>ecological metagenomes</taxon>
    </lineage>
</organism>
<gene>
    <name evidence="1" type="ORF">METZ01_LOCUS7701</name>
</gene>
<evidence type="ECO:0000313" key="1">
    <source>
        <dbReference type="EMBL" id="SUZ54847.1"/>
    </source>
</evidence>
<dbReference type="EMBL" id="UINC01000410">
    <property type="protein sequence ID" value="SUZ54847.1"/>
    <property type="molecule type" value="Genomic_DNA"/>
</dbReference>
<name>A0A381NJZ7_9ZZZZ</name>
<reference evidence="1" key="1">
    <citation type="submission" date="2018-05" db="EMBL/GenBank/DDBJ databases">
        <authorList>
            <person name="Lanie J.A."/>
            <person name="Ng W.-L."/>
            <person name="Kazmierczak K.M."/>
            <person name="Andrzejewski T.M."/>
            <person name="Davidsen T.M."/>
            <person name="Wayne K.J."/>
            <person name="Tettelin H."/>
            <person name="Glass J.I."/>
            <person name="Rusch D."/>
            <person name="Podicherti R."/>
            <person name="Tsui H.-C.T."/>
            <person name="Winkler M.E."/>
        </authorList>
    </citation>
    <scope>NUCLEOTIDE SEQUENCE</scope>
</reference>
<protein>
    <submittedName>
        <fullName evidence="1">Uncharacterized protein</fullName>
    </submittedName>
</protein>
<proteinExistence type="predicted"/>
<accession>A0A381NJZ7</accession>
<dbReference type="AlphaFoldDB" id="A0A381NJZ7"/>
<sequence length="42" mass="4634">MSTIILISLSSKKLSSSDILLSKFKSYIKPEQPPPLTLTLTL</sequence>